<dbReference type="GO" id="GO:0006811">
    <property type="term" value="P:monoatomic ion transport"/>
    <property type="evidence" value="ECO:0007669"/>
    <property type="project" value="UniProtKB-KW"/>
</dbReference>
<evidence type="ECO:0000313" key="6">
    <source>
        <dbReference type="Proteomes" id="UP000053676"/>
    </source>
</evidence>
<dbReference type="KEGG" id="nai:NECAME_17338"/>
<reference evidence="6" key="1">
    <citation type="journal article" date="2014" name="Nat. Genet.">
        <title>Genome of the human hookworm Necator americanus.</title>
        <authorList>
            <person name="Tang Y.T."/>
            <person name="Gao X."/>
            <person name="Rosa B.A."/>
            <person name="Abubucker S."/>
            <person name="Hallsworth-Pepin K."/>
            <person name="Martin J."/>
            <person name="Tyagi R."/>
            <person name="Heizer E."/>
            <person name="Zhang X."/>
            <person name="Bhonagiri-Palsikar V."/>
            <person name="Minx P."/>
            <person name="Warren W.C."/>
            <person name="Wang Q."/>
            <person name="Zhan B."/>
            <person name="Hotez P.J."/>
            <person name="Sternberg P.W."/>
            <person name="Dougall A."/>
            <person name="Gaze S.T."/>
            <person name="Mulvenna J."/>
            <person name="Sotillo J."/>
            <person name="Ranganathan S."/>
            <person name="Rabelo E.M."/>
            <person name="Wilson R.K."/>
            <person name="Felgner P.L."/>
            <person name="Bethony J."/>
            <person name="Hawdon J.M."/>
            <person name="Gasser R.B."/>
            <person name="Loukas A."/>
            <person name="Mitreva M."/>
        </authorList>
    </citation>
    <scope>NUCLEOTIDE SEQUENCE [LARGE SCALE GENOMIC DNA]</scope>
</reference>
<keyword evidence="2 3" id="KW-0472">Membrane</keyword>
<keyword evidence="2 3" id="KW-0812">Transmembrane</keyword>
<feature type="transmembrane region" description="Helical" evidence="3">
    <location>
        <begin position="64"/>
        <end position="85"/>
    </location>
</feature>
<evidence type="ECO:0000259" key="4">
    <source>
        <dbReference type="PROSITE" id="PS51846"/>
    </source>
</evidence>
<organism evidence="5 6">
    <name type="scientific">Necator americanus</name>
    <name type="common">Human hookworm</name>
    <dbReference type="NCBI Taxonomy" id="51031"/>
    <lineage>
        <taxon>Eukaryota</taxon>
        <taxon>Metazoa</taxon>
        <taxon>Ecdysozoa</taxon>
        <taxon>Nematoda</taxon>
        <taxon>Chromadorea</taxon>
        <taxon>Rhabditida</taxon>
        <taxon>Rhabditina</taxon>
        <taxon>Rhabditomorpha</taxon>
        <taxon>Strongyloidea</taxon>
        <taxon>Ancylostomatidae</taxon>
        <taxon>Bunostominae</taxon>
        <taxon>Necator</taxon>
    </lineage>
</organism>
<dbReference type="Proteomes" id="UP000053676">
    <property type="component" value="Unassembled WGS sequence"/>
</dbReference>
<dbReference type="STRING" id="51031.W2TQ69"/>
<sequence length="118" mass="13092">MRMSINDMALIMDNGDEPHKHKYGSVLKYIVPTIMIVLLAEILPQSVCNRSGLKLAAKTRHITLILFVVCAPVAWPLSKIIDWVLGRESKKMEVAAQGGESRVTHEKLVALSTLLQIS</sequence>
<dbReference type="PANTHER" id="PTHR12064">
    <property type="entry name" value="METAL TRANSPORTER CNNM"/>
    <property type="match status" value="1"/>
</dbReference>
<dbReference type="Pfam" id="PF01595">
    <property type="entry name" value="CNNM"/>
    <property type="match status" value="1"/>
</dbReference>
<keyword evidence="2 3" id="KW-1133">Transmembrane helix</keyword>
<dbReference type="AlphaFoldDB" id="W2TQ69"/>
<feature type="transmembrane region" description="Helical" evidence="3">
    <location>
        <begin position="26"/>
        <end position="44"/>
    </location>
</feature>
<evidence type="ECO:0000256" key="1">
    <source>
        <dbReference type="ARBA" id="ARBA00023065"/>
    </source>
</evidence>
<dbReference type="GO" id="GO:0010960">
    <property type="term" value="P:magnesium ion homeostasis"/>
    <property type="evidence" value="ECO:0007669"/>
    <property type="project" value="InterPro"/>
</dbReference>
<keyword evidence="6" id="KW-1185">Reference proteome</keyword>
<protein>
    <recommendedName>
        <fullName evidence="4">CNNM transmembrane domain-containing protein</fullName>
    </recommendedName>
</protein>
<gene>
    <name evidence="5" type="ORF">NECAME_17338</name>
</gene>
<proteinExistence type="predicted"/>
<dbReference type="GO" id="GO:0016020">
    <property type="term" value="C:membrane"/>
    <property type="evidence" value="ECO:0007669"/>
    <property type="project" value="UniProtKB-UniRule"/>
</dbReference>
<dbReference type="InterPro" id="IPR045095">
    <property type="entry name" value="ACDP"/>
</dbReference>
<dbReference type="InterPro" id="IPR002550">
    <property type="entry name" value="CNNM"/>
</dbReference>
<accession>W2TQ69</accession>
<name>W2TQ69_NECAM</name>
<evidence type="ECO:0000313" key="5">
    <source>
        <dbReference type="EMBL" id="ETN83799.1"/>
    </source>
</evidence>
<evidence type="ECO:0000256" key="2">
    <source>
        <dbReference type="PROSITE-ProRule" id="PRU01193"/>
    </source>
</evidence>
<dbReference type="PROSITE" id="PS51846">
    <property type="entry name" value="CNNM"/>
    <property type="match status" value="1"/>
</dbReference>
<dbReference type="EMBL" id="KI658090">
    <property type="protein sequence ID" value="ETN83799.1"/>
    <property type="molecule type" value="Genomic_DNA"/>
</dbReference>
<feature type="domain" description="CNNM transmembrane" evidence="4">
    <location>
        <begin position="1"/>
        <end position="107"/>
    </location>
</feature>
<evidence type="ECO:0000256" key="3">
    <source>
        <dbReference type="SAM" id="Phobius"/>
    </source>
</evidence>
<dbReference type="PANTHER" id="PTHR12064:SF94">
    <property type="entry name" value="UNEXTENDED PROTEIN"/>
    <property type="match status" value="1"/>
</dbReference>
<dbReference type="OrthoDB" id="5353557at2759"/>
<keyword evidence="1" id="KW-0813">Transport</keyword>
<keyword evidence="1" id="KW-0406">Ion transport</keyword>